<dbReference type="SUPFAM" id="SSF54593">
    <property type="entry name" value="Glyoxalase/Bleomycin resistance protein/Dihydroxybiphenyl dioxygenase"/>
    <property type="match status" value="1"/>
</dbReference>
<dbReference type="InterPro" id="IPR029068">
    <property type="entry name" value="Glyas_Bleomycin-R_OHBP_Dase"/>
</dbReference>
<dbReference type="Pfam" id="PF00903">
    <property type="entry name" value="Glyoxalase"/>
    <property type="match status" value="1"/>
</dbReference>
<reference evidence="3" key="1">
    <citation type="journal article" date="2019" name="Int. J. Syst. Evol. Microbiol.">
        <title>The Global Catalogue of Microorganisms (GCM) 10K type strain sequencing project: providing services to taxonomists for standard genome sequencing and annotation.</title>
        <authorList>
            <consortium name="The Broad Institute Genomics Platform"/>
            <consortium name="The Broad Institute Genome Sequencing Center for Infectious Disease"/>
            <person name="Wu L."/>
            <person name="Ma J."/>
        </authorList>
    </citation>
    <scope>NUCLEOTIDE SEQUENCE [LARGE SCALE GENOMIC DNA]</scope>
    <source>
        <strain evidence="3">NBRC 15640</strain>
    </source>
</reference>
<accession>A0AAV5NQ52</accession>
<dbReference type="PROSITE" id="PS51819">
    <property type="entry name" value="VOC"/>
    <property type="match status" value="1"/>
</dbReference>
<dbReference type="RefSeq" id="WP_126607530.1">
    <property type="nucleotide sequence ID" value="NZ_AP025145.1"/>
</dbReference>
<dbReference type="Proteomes" id="UP001156690">
    <property type="component" value="Unassembled WGS sequence"/>
</dbReference>
<feature type="domain" description="VOC" evidence="1">
    <location>
        <begin position="2"/>
        <end position="115"/>
    </location>
</feature>
<gene>
    <name evidence="2" type="ORF">GCM10007932_15110</name>
</gene>
<evidence type="ECO:0000313" key="2">
    <source>
        <dbReference type="EMBL" id="GLQ72151.1"/>
    </source>
</evidence>
<evidence type="ECO:0000259" key="1">
    <source>
        <dbReference type="PROSITE" id="PS51819"/>
    </source>
</evidence>
<name>A0AAV5NQ52_9VIBR</name>
<dbReference type="Gene3D" id="3.10.180.10">
    <property type="entry name" value="2,3-Dihydroxybiphenyl 1,2-Dioxygenase, domain 1"/>
    <property type="match status" value="1"/>
</dbReference>
<dbReference type="EMBL" id="BSNX01000012">
    <property type="protein sequence ID" value="GLQ72151.1"/>
    <property type="molecule type" value="Genomic_DNA"/>
</dbReference>
<sequence length="120" mass="13674">MKINTMRIPCNNFEESENFYTQKLGLTKIYGSVSDGFVGYQLDNAQMIIEPEEKGEFESGRYLGFSLEVEDINAFYARLKREGVEFTGAPEKQFWGGIMTHIVDPNKNTFSIVQVENKTG</sequence>
<proteinExistence type="predicted"/>
<dbReference type="AlphaFoldDB" id="A0AAV5NQ52"/>
<comment type="caution">
    <text evidence="2">The sequence shown here is derived from an EMBL/GenBank/DDBJ whole genome shotgun (WGS) entry which is preliminary data.</text>
</comment>
<evidence type="ECO:0000313" key="3">
    <source>
        <dbReference type="Proteomes" id="UP001156690"/>
    </source>
</evidence>
<protein>
    <recommendedName>
        <fullName evidence="1">VOC domain-containing protein</fullName>
    </recommendedName>
</protein>
<dbReference type="InterPro" id="IPR037523">
    <property type="entry name" value="VOC_core"/>
</dbReference>
<dbReference type="CDD" id="cd06587">
    <property type="entry name" value="VOC"/>
    <property type="match status" value="1"/>
</dbReference>
<dbReference type="InterPro" id="IPR004360">
    <property type="entry name" value="Glyas_Fos-R_dOase_dom"/>
</dbReference>
<organism evidence="2 3">
    <name type="scientific">Vibrio penaeicida</name>
    <dbReference type="NCBI Taxonomy" id="104609"/>
    <lineage>
        <taxon>Bacteria</taxon>
        <taxon>Pseudomonadati</taxon>
        <taxon>Pseudomonadota</taxon>
        <taxon>Gammaproteobacteria</taxon>
        <taxon>Vibrionales</taxon>
        <taxon>Vibrionaceae</taxon>
        <taxon>Vibrio</taxon>
    </lineage>
</organism>
<keyword evidence="3" id="KW-1185">Reference proteome</keyword>